<dbReference type="GO" id="GO:0046470">
    <property type="term" value="P:phosphatidylcholine metabolic process"/>
    <property type="evidence" value="ECO:0000318"/>
    <property type="project" value="GO_Central"/>
</dbReference>
<dbReference type="PANTHER" id="PTHR11716:SF4">
    <property type="entry name" value="GROUP 10 SECRETORY PHOSPHOLIPASE A2"/>
    <property type="match status" value="1"/>
</dbReference>
<feature type="disulfide bond" evidence="7">
    <location>
        <begin position="87"/>
        <end position="98"/>
    </location>
</feature>
<evidence type="ECO:0000256" key="5">
    <source>
        <dbReference type="PIRSR" id="PIRSR601211-1"/>
    </source>
</evidence>
<keyword evidence="6 9" id="KW-0106">Calcium</keyword>
<feature type="disulfide bond" evidence="7">
    <location>
        <begin position="56"/>
        <end position="107"/>
    </location>
</feature>
<dbReference type="Ensembl" id="ENSOANT00000064694.1">
    <property type="protein sequence ID" value="ENSOANP00000033441.1"/>
    <property type="gene ID" value="ENSOANG00000043228.1"/>
</dbReference>
<dbReference type="GO" id="GO:0050482">
    <property type="term" value="P:arachidonate secretion"/>
    <property type="evidence" value="ECO:0007669"/>
    <property type="project" value="InterPro"/>
</dbReference>
<keyword evidence="3 9" id="KW-0964">Secreted</keyword>
<dbReference type="PRINTS" id="PR00389">
    <property type="entry name" value="PHPHLIPASEA2"/>
</dbReference>
<evidence type="ECO:0000256" key="3">
    <source>
        <dbReference type="ARBA" id="ARBA00022525"/>
    </source>
</evidence>
<dbReference type="InterPro" id="IPR033112">
    <property type="entry name" value="PLA2_Asp_AS"/>
</dbReference>
<comment type="similarity">
    <text evidence="2 8">Belongs to the phospholipase A2 family.</text>
</comment>
<keyword evidence="6" id="KW-0479">Metal-binding</keyword>
<dbReference type="PROSITE" id="PS00118">
    <property type="entry name" value="PA2_HIS"/>
    <property type="match status" value="1"/>
</dbReference>
<dbReference type="InParanoid" id="A0A6I8MXL3"/>
<dbReference type="GO" id="GO:0005576">
    <property type="term" value="C:extracellular region"/>
    <property type="evidence" value="ECO:0007669"/>
    <property type="project" value="UniProtKB-SubCell"/>
</dbReference>
<accession>A0A6I8MXL3</accession>
<evidence type="ECO:0000313" key="12">
    <source>
        <dbReference type="Proteomes" id="UP000002279"/>
    </source>
</evidence>
<evidence type="ECO:0000256" key="8">
    <source>
        <dbReference type="RuleBase" id="RU003654"/>
    </source>
</evidence>
<dbReference type="Proteomes" id="UP000002279">
    <property type="component" value="Chromosome 5"/>
</dbReference>
<feature type="disulfide bond" evidence="7">
    <location>
        <begin position="63"/>
        <end position="100"/>
    </location>
</feature>
<comment type="subcellular location">
    <subcellularLocation>
        <location evidence="1 9">Secreted</location>
    </subcellularLocation>
</comment>
<dbReference type="Bgee" id="ENSOANG00000043228">
    <property type="expression patterns" value="Expressed in testis and 2 other cell types or tissues"/>
</dbReference>
<feature type="disulfide bond" evidence="7">
    <location>
        <begin position="70"/>
        <end position="93"/>
    </location>
</feature>
<evidence type="ECO:0000256" key="7">
    <source>
        <dbReference type="PIRSR" id="PIRSR601211-3"/>
    </source>
</evidence>
<comment type="catalytic activity">
    <reaction evidence="9">
        <text>a 1,2-diacyl-sn-glycero-3-phosphocholine + H2O = a 1-acyl-sn-glycero-3-phosphocholine + a fatty acid + H(+)</text>
        <dbReference type="Rhea" id="RHEA:15801"/>
        <dbReference type="ChEBI" id="CHEBI:15377"/>
        <dbReference type="ChEBI" id="CHEBI:15378"/>
        <dbReference type="ChEBI" id="CHEBI:28868"/>
        <dbReference type="ChEBI" id="CHEBI:57643"/>
        <dbReference type="ChEBI" id="CHEBI:58168"/>
        <dbReference type="EC" id="3.1.1.4"/>
    </reaction>
</comment>
<evidence type="ECO:0000256" key="2">
    <source>
        <dbReference type="ARBA" id="ARBA00007056"/>
    </source>
</evidence>
<dbReference type="AlphaFoldDB" id="A0A6I8MXL3"/>
<evidence type="ECO:0000313" key="11">
    <source>
        <dbReference type="Ensembl" id="ENSOANP00000033441.1"/>
    </source>
</evidence>
<reference evidence="11 12" key="1">
    <citation type="journal article" date="2008" name="Nature">
        <title>Genome analysis of the platypus reveals unique signatures of evolution.</title>
        <authorList>
            <person name="Warren W.C."/>
            <person name="Hillier L.W."/>
            <person name="Marshall Graves J.A."/>
            <person name="Birney E."/>
            <person name="Ponting C.P."/>
            <person name="Grutzner F."/>
            <person name="Belov K."/>
            <person name="Miller W."/>
            <person name="Clarke L."/>
            <person name="Chinwalla A.T."/>
            <person name="Yang S.P."/>
            <person name="Heger A."/>
            <person name="Locke D.P."/>
            <person name="Miethke P."/>
            <person name="Waters P.D."/>
            <person name="Veyrunes F."/>
            <person name="Fulton L."/>
            <person name="Fulton B."/>
            <person name="Graves T."/>
            <person name="Wallis J."/>
            <person name="Puente X.S."/>
            <person name="Lopez-Otin C."/>
            <person name="Ordonez G.R."/>
            <person name="Eichler E.E."/>
            <person name="Chen L."/>
            <person name="Cheng Z."/>
            <person name="Deakin J.E."/>
            <person name="Alsop A."/>
            <person name="Thompson K."/>
            <person name="Kirby P."/>
            <person name="Papenfuss A.T."/>
            <person name="Wakefield M.J."/>
            <person name="Olender T."/>
            <person name="Lancet D."/>
            <person name="Huttley G.A."/>
            <person name="Smit A.F."/>
            <person name="Pask A."/>
            <person name="Temple-Smith P."/>
            <person name="Batzer M.A."/>
            <person name="Walker J.A."/>
            <person name="Konkel M.K."/>
            <person name="Harris R.S."/>
            <person name="Whittington C.M."/>
            <person name="Wong E.S."/>
            <person name="Gemmell N.J."/>
            <person name="Buschiazzo E."/>
            <person name="Vargas Jentzsch I.M."/>
            <person name="Merkel A."/>
            <person name="Schmitz J."/>
            <person name="Zemann A."/>
            <person name="Churakov G."/>
            <person name="Kriegs J.O."/>
            <person name="Brosius J."/>
            <person name="Murchison E.P."/>
            <person name="Sachidanandam R."/>
            <person name="Smith C."/>
            <person name="Hannon G.J."/>
            <person name="Tsend-Ayush E."/>
            <person name="McMillan D."/>
            <person name="Attenborough R."/>
            <person name="Rens W."/>
            <person name="Ferguson-Smith M."/>
            <person name="Lefevre C.M."/>
            <person name="Sharp J.A."/>
            <person name="Nicholas K.R."/>
            <person name="Ray D.A."/>
            <person name="Kube M."/>
            <person name="Reinhardt R."/>
            <person name="Pringle T.H."/>
            <person name="Taylor J."/>
            <person name="Jones R.C."/>
            <person name="Nixon B."/>
            <person name="Dacheux J.L."/>
            <person name="Niwa H."/>
            <person name="Sekita Y."/>
            <person name="Huang X."/>
            <person name="Stark A."/>
            <person name="Kheradpour P."/>
            <person name="Kellis M."/>
            <person name="Flicek P."/>
            <person name="Chen Y."/>
            <person name="Webber C."/>
            <person name="Hardison R."/>
            <person name="Nelson J."/>
            <person name="Hallsworth-Pepin K."/>
            <person name="Delehaunty K."/>
            <person name="Markovic C."/>
            <person name="Minx P."/>
            <person name="Feng Y."/>
            <person name="Kremitzki C."/>
            <person name="Mitreva M."/>
            <person name="Glasscock J."/>
            <person name="Wylie T."/>
            <person name="Wohldmann P."/>
            <person name="Thiru P."/>
            <person name="Nhan M.N."/>
            <person name="Pohl C.S."/>
            <person name="Smith S.M."/>
            <person name="Hou S."/>
            <person name="Nefedov M."/>
            <person name="de Jong P.J."/>
            <person name="Renfree M.B."/>
            <person name="Mardis E.R."/>
            <person name="Wilson R.K."/>
        </authorList>
    </citation>
    <scope>NUCLEOTIDE SEQUENCE [LARGE SCALE GENOMIC DNA]</scope>
    <source>
        <strain evidence="11 12">Glennie</strain>
    </source>
</reference>
<evidence type="ECO:0000256" key="6">
    <source>
        <dbReference type="PIRSR" id="PIRSR601211-2"/>
    </source>
</evidence>
<proteinExistence type="inferred from homology"/>
<dbReference type="Pfam" id="PF00068">
    <property type="entry name" value="Phospholip_A2_1"/>
    <property type="match status" value="1"/>
</dbReference>
<evidence type="ECO:0000259" key="10">
    <source>
        <dbReference type="SMART" id="SM00085"/>
    </source>
</evidence>
<dbReference type="GO" id="GO:0005543">
    <property type="term" value="F:phospholipid binding"/>
    <property type="evidence" value="ECO:0000318"/>
    <property type="project" value="GO_Central"/>
</dbReference>
<reference evidence="11" key="2">
    <citation type="submission" date="2025-08" db="UniProtKB">
        <authorList>
            <consortium name="Ensembl"/>
        </authorList>
    </citation>
    <scope>IDENTIFICATION</scope>
    <source>
        <strain evidence="11">Glennie</strain>
    </source>
</reference>
<dbReference type="GO" id="GO:0016042">
    <property type="term" value="P:lipid catabolic process"/>
    <property type="evidence" value="ECO:0007669"/>
    <property type="project" value="InterPro"/>
</dbReference>
<protein>
    <recommendedName>
        <fullName evidence="9">Phospholipase A2</fullName>
        <ecNumber evidence="9">3.1.1.4</ecNumber>
    </recommendedName>
</protein>
<dbReference type="Gene3D" id="1.20.90.10">
    <property type="entry name" value="Phospholipase A2 domain"/>
    <property type="match status" value="1"/>
</dbReference>
<keyword evidence="12" id="KW-1185">Reference proteome</keyword>
<reference evidence="11" key="3">
    <citation type="submission" date="2025-09" db="UniProtKB">
        <authorList>
            <consortium name="Ensembl"/>
        </authorList>
    </citation>
    <scope>IDENTIFICATION</scope>
    <source>
        <strain evidence="11">Glennie</strain>
    </source>
</reference>
<dbReference type="SUPFAM" id="SSF48619">
    <property type="entry name" value="Phospholipase A2, PLA2"/>
    <property type="match status" value="1"/>
</dbReference>
<dbReference type="PROSITE" id="PS00119">
    <property type="entry name" value="PA2_ASP"/>
    <property type="match status" value="1"/>
</dbReference>
<feature type="active site" evidence="5">
    <location>
        <position position="60"/>
    </location>
</feature>
<dbReference type="EC" id="3.1.1.4" evidence="9"/>
<dbReference type="GeneTree" id="ENSGT00940000155096"/>
<organism evidence="11 12">
    <name type="scientific">Ornithorhynchus anatinus</name>
    <name type="common">Duckbill platypus</name>
    <dbReference type="NCBI Taxonomy" id="9258"/>
    <lineage>
        <taxon>Eukaryota</taxon>
        <taxon>Metazoa</taxon>
        <taxon>Chordata</taxon>
        <taxon>Craniata</taxon>
        <taxon>Vertebrata</taxon>
        <taxon>Euteleostomi</taxon>
        <taxon>Mammalia</taxon>
        <taxon>Monotremata</taxon>
        <taxon>Ornithorhynchidae</taxon>
        <taxon>Ornithorhynchus</taxon>
    </lineage>
</organism>
<evidence type="ECO:0000256" key="1">
    <source>
        <dbReference type="ARBA" id="ARBA00004613"/>
    </source>
</evidence>
<dbReference type="InterPro" id="IPR033113">
    <property type="entry name" value="PLA2_histidine"/>
</dbReference>
<feature type="binding site" evidence="6">
    <location>
        <position position="40"/>
    </location>
    <ligand>
        <name>Ca(2+)</name>
        <dbReference type="ChEBI" id="CHEBI:29108"/>
    </ligand>
</feature>
<dbReference type="SMART" id="SM00085">
    <property type="entry name" value="PA2c"/>
    <property type="match status" value="1"/>
</dbReference>
<keyword evidence="9" id="KW-0378">Hydrolase</keyword>
<dbReference type="InterPro" id="IPR016090">
    <property type="entry name" value="PLA2-like_dom"/>
</dbReference>
<dbReference type="PANTHER" id="PTHR11716">
    <property type="entry name" value="PHOSPHOLIPASE A2 FAMILY MEMBER"/>
    <property type="match status" value="1"/>
</dbReference>
<name>A0A6I8MXL3_ORNAN</name>
<keyword evidence="4 7" id="KW-1015">Disulfide bond</keyword>
<keyword evidence="9" id="KW-0443">Lipid metabolism</keyword>
<feature type="domain" description="Phospholipase A2-like central" evidence="10">
    <location>
        <begin position="14"/>
        <end position="128"/>
    </location>
</feature>
<dbReference type="OMA" id="CISEDPC"/>
<dbReference type="CDD" id="cd00125">
    <property type="entry name" value="PLA2c"/>
    <property type="match status" value="1"/>
</dbReference>
<dbReference type="InterPro" id="IPR001211">
    <property type="entry name" value="PLA2"/>
</dbReference>
<evidence type="ECO:0000256" key="9">
    <source>
        <dbReference type="RuleBase" id="RU361236"/>
    </source>
</evidence>
<feature type="active site" evidence="5">
    <location>
        <position position="101"/>
    </location>
</feature>
<evidence type="ECO:0000256" key="4">
    <source>
        <dbReference type="ARBA" id="ARBA00023157"/>
    </source>
</evidence>
<dbReference type="InterPro" id="IPR036444">
    <property type="entry name" value="PLipase_A2_dom_sf"/>
</dbReference>
<dbReference type="GO" id="GO:0047498">
    <property type="term" value="F:calcium-dependent phospholipase A2 activity"/>
    <property type="evidence" value="ECO:0000318"/>
    <property type="project" value="GO_Central"/>
</dbReference>
<dbReference type="GO" id="GO:0046471">
    <property type="term" value="P:phosphatidylglycerol metabolic process"/>
    <property type="evidence" value="ECO:0000318"/>
    <property type="project" value="GO_Central"/>
</dbReference>
<feature type="disulfide bond" evidence="7">
    <location>
        <begin position="41"/>
        <end position="57"/>
    </location>
</feature>
<sequence length="144" mass="16422">PKGLVQWVIVVQGSIYELRNMVQESTGQPAVPNYSTYGCYCSSARRGLPLDETDRCCHNHKCCHSQIRNCKLNSTYSYSFWDGIIRCISEDPCEQQLCQCDKIATYCMTHSLASYNKLYRYYPTQECVGAKMECKETLDLSASP</sequence>
<dbReference type="GO" id="GO:0005509">
    <property type="term" value="F:calcium ion binding"/>
    <property type="evidence" value="ECO:0000318"/>
    <property type="project" value="GO_Central"/>
</dbReference>
<comment type="cofactor">
    <cofactor evidence="6">
        <name>Ca(2+)</name>
        <dbReference type="ChEBI" id="CHEBI:29108"/>
    </cofactor>
    <text evidence="6">Binds 1 Ca(2+) ion per subunit.</text>
</comment>